<dbReference type="SUPFAM" id="SSF53300">
    <property type="entry name" value="vWA-like"/>
    <property type="match status" value="1"/>
</dbReference>
<dbReference type="InterPro" id="IPR036465">
    <property type="entry name" value="vWFA_dom_sf"/>
</dbReference>
<evidence type="ECO:0000313" key="4">
    <source>
        <dbReference type="EMBL" id="KAJ3751036.1"/>
    </source>
</evidence>
<dbReference type="SMART" id="SM00609">
    <property type="entry name" value="VIT"/>
    <property type="match status" value="1"/>
</dbReference>
<dbReference type="PANTHER" id="PTHR45737">
    <property type="entry name" value="VON WILLEBRAND FACTOR A DOMAIN-CONTAINING PROTEIN 5A"/>
    <property type="match status" value="1"/>
</dbReference>
<accession>A0A9W8PCC2</accession>
<dbReference type="EMBL" id="JANVFU010000001">
    <property type="protein sequence ID" value="KAJ3751036.1"/>
    <property type="molecule type" value="Genomic_DNA"/>
</dbReference>
<feature type="domain" description="VWFA" evidence="2">
    <location>
        <begin position="297"/>
        <end position="482"/>
    </location>
</feature>
<dbReference type="InterPro" id="IPR013694">
    <property type="entry name" value="VIT"/>
</dbReference>
<evidence type="ECO:0000259" key="3">
    <source>
        <dbReference type="PROSITE" id="PS51468"/>
    </source>
</evidence>
<dbReference type="SMART" id="SM00327">
    <property type="entry name" value="VWA"/>
    <property type="match status" value="1"/>
</dbReference>
<comment type="caution">
    <text evidence="4">The sequence shown here is derived from an EMBL/GenBank/DDBJ whole genome shotgun (WGS) entry which is preliminary data.</text>
</comment>
<gene>
    <name evidence="4" type="ORF">DFH05DRAFT_1519187</name>
</gene>
<feature type="domain" description="VIT" evidence="3">
    <location>
        <begin position="7"/>
        <end position="154"/>
    </location>
</feature>
<evidence type="ECO:0000256" key="1">
    <source>
        <dbReference type="SAM" id="MobiDB-lite"/>
    </source>
</evidence>
<protein>
    <submittedName>
        <fullName evidence="4">Uncharacterized protein</fullName>
    </submittedName>
</protein>
<name>A0A9W8PCC2_9AGAR</name>
<dbReference type="Pfam" id="PF08487">
    <property type="entry name" value="VIT"/>
    <property type="match status" value="1"/>
</dbReference>
<reference evidence="4 5" key="1">
    <citation type="journal article" date="2023" name="Proc. Natl. Acad. Sci. U.S.A.">
        <title>A global phylogenomic analysis of the shiitake genus Lentinula.</title>
        <authorList>
            <person name="Sierra-Patev S."/>
            <person name="Min B."/>
            <person name="Naranjo-Ortiz M."/>
            <person name="Looney B."/>
            <person name="Konkel Z."/>
            <person name="Slot J.C."/>
            <person name="Sakamoto Y."/>
            <person name="Steenwyk J.L."/>
            <person name="Rokas A."/>
            <person name="Carro J."/>
            <person name="Camarero S."/>
            <person name="Ferreira P."/>
            <person name="Molpeceres G."/>
            <person name="Ruiz-Duenas F.J."/>
            <person name="Serrano A."/>
            <person name="Henrissat B."/>
            <person name="Drula E."/>
            <person name="Hughes K.W."/>
            <person name="Mata J.L."/>
            <person name="Ishikawa N.K."/>
            <person name="Vargas-Isla R."/>
            <person name="Ushijima S."/>
            <person name="Smith C.A."/>
            <person name="Donoghue J."/>
            <person name="Ahrendt S."/>
            <person name="Andreopoulos W."/>
            <person name="He G."/>
            <person name="LaButti K."/>
            <person name="Lipzen A."/>
            <person name="Ng V."/>
            <person name="Riley R."/>
            <person name="Sandor L."/>
            <person name="Barry K."/>
            <person name="Martinez A.T."/>
            <person name="Xiao Y."/>
            <person name="Gibbons J.G."/>
            <person name="Terashima K."/>
            <person name="Grigoriev I.V."/>
            <person name="Hibbett D."/>
        </authorList>
    </citation>
    <scope>NUCLEOTIDE SEQUENCE [LARGE SCALE GENOMIC DNA]</scope>
    <source>
        <strain evidence="4 5">TFB7810</strain>
    </source>
</reference>
<dbReference type="InterPro" id="IPR002035">
    <property type="entry name" value="VWF_A"/>
</dbReference>
<dbReference type="Pfam" id="PF13768">
    <property type="entry name" value="VWA_3"/>
    <property type="match status" value="1"/>
</dbReference>
<keyword evidence="5" id="KW-1185">Reference proteome</keyword>
<dbReference type="Proteomes" id="UP001142393">
    <property type="component" value="Unassembled WGS sequence"/>
</dbReference>
<dbReference type="PANTHER" id="PTHR45737:SF6">
    <property type="entry name" value="VON WILLEBRAND FACTOR A DOMAIN-CONTAINING PROTEIN 5A"/>
    <property type="match status" value="1"/>
</dbReference>
<feature type="region of interest" description="Disordered" evidence="1">
    <location>
        <begin position="755"/>
        <end position="779"/>
    </location>
</feature>
<proteinExistence type="predicted"/>
<dbReference type="Gene3D" id="3.40.50.410">
    <property type="entry name" value="von Willebrand factor, type A domain"/>
    <property type="match status" value="1"/>
</dbReference>
<organism evidence="4 5">
    <name type="scientific">Lentinula detonsa</name>
    <dbReference type="NCBI Taxonomy" id="2804962"/>
    <lineage>
        <taxon>Eukaryota</taxon>
        <taxon>Fungi</taxon>
        <taxon>Dikarya</taxon>
        <taxon>Basidiomycota</taxon>
        <taxon>Agaricomycotina</taxon>
        <taxon>Agaricomycetes</taxon>
        <taxon>Agaricomycetidae</taxon>
        <taxon>Agaricales</taxon>
        <taxon>Marasmiineae</taxon>
        <taxon>Omphalotaceae</taxon>
        <taxon>Lentinula</taxon>
    </lineage>
</organism>
<dbReference type="AlphaFoldDB" id="A0A9W8PCC2"/>
<dbReference type="PROSITE" id="PS51468">
    <property type="entry name" value="VIT"/>
    <property type="match status" value="1"/>
</dbReference>
<evidence type="ECO:0000259" key="2">
    <source>
        <dbReference type="PROSITE" id="PS50234"/>
    </source>
</evidence>
<dbReference type="PROSITE" id="PS50234">
    <property type="entry name" value="VWFA"/>
    <property type="match status" value="1"/>
</dbReference>
<evidence type="ECO:0000313" key="5">
    <source>
        <dbReference type="Proteomes" id="UP001142393"/>
    </source>
</evidence>
<sequence length="909" mass="99566">MNSTSGVVHNSGVENGDLVHLPLEEVRANCLVIDISARVTLTQSFLNPSPHATSKAVYYFPVPATAAICAFEMRLGDGRIIKGVSKDNKSAIEEFEQATRDGRAASLLKWVTDDGSVCPSSASIISSLCTAVFTISIGSIPAHQTVETKLVFVMDLMNENTDQIRFHLPMHVGQRYGQLPPELVDSSQASSHTRIRITVDIQTSGRILNIDSPSHTGEITSSQYPTHLNRPSRRRATVKYRSKTFLNRDFLLIIEAEKLDSPRCFAELEGDPDRKASLALQLAIVPKFNLVSNRPQEYIFVVDRSGSMQDQRIDTAKSTLGILLRMLPKNQTFLNIISFGSTTDLLWNESQIYTQHTLNVATSVVERMEANFGGTEILNAMRNVLSSRRSEVATAIFLLTDGQAYQIDDTTRLVKNATDSTSSSAPLHVYVLGIGDEVSTAMCEGIAQAGNGVCLFAHQAESITSKCARLFRAGRTPFVKNVTVDWGLSEEYIASASNSVSFSTSSFSQRLTRLRSFPVLQQAPTKIGDIHAGVRFTVYATLHLKRIAVPQEVVLRGNLDDTGEPFEWRVPIRGVQLTDVEPGLPTIHTMAAWRFIQEHDMGRAPLPSYHPTPGIIPTIEELHEAAIIRLGETYQLASRYTSFIAVDSGRDLSRGRQRRSDFGSWTLGPELSRSPSLSQMTSGGNASSSLGALYADLISGLGALFASTSLSNTMPGEWLENSSLVTSRADDTEEGYQSSDSARSFTTISSVLGWNSGWSEPNDDDASEPPSPISEEMQGQPAPQFIPLRFASSHIRQSFPIPPRPSSPPPPPPISPEILNLVKEQQSDGSYALTDNLRLLVGDRAFNESAGFGLDDMAWATALSIAYIQTQLGHQSELLDDLVYKSLDYLWSGGNEYLIERAISLITAI</sequence>